<dbReference type="GO" id="GO:0004821">
    <property type="term" value="F:histidine-tRNA ligase activity"/>
    <property type="evidence" value="ECO:0007669"/>
    <property type="project" value="TreeGrafter"/>
</dbReference>
<reference evidence="12 13" key="1">
    <citation type="submission" date="2015-09" db="EMBL/GenBank/DDBJ databases">
        <authorList>
            <consortium name="Pathogen Informatics"/>
        </authorList>
    </citation>
    <scope>NUCLEOTIDE SEQUENCE [LARGE SCALE GENOMIC DNA]</scope>
    <source>
        <strain evidence="12 13">2789STDY5834966</strain>
    </source>
</reference>
<feature type="binding site" evidence="10">
    <location>
        <position position="129"/>
    </location>
    <ligand>
        <name>L-histidine</name>
        <dbReference type="ChEBI" id="CHEBI:57595"/>
    </ligand>
</feature>
<dbReference type="AlphaFoldDB" id="A0A173TEG5"/>
<dbReference type="CDD" id="cd00773">
    <property type="entry name" value="HisRS-like_core"/>
    <property type="match status" value="1"/>
</dbReference>
<comment type="function">
    <text evidence="8 9">Required for the first step of histidine biosynthesis. May allow the feedback regulation of ATP phosphoribosyltransferase activity by histidine.</text>
</comment>
<dbReference type="SUPFAM" id="SSF55681">
    <property type="entry name" value="Class II aaRS and biotin synthetases"/>
    <property type="match status" value="1"/>
</dbReference>
<comment type="similarity">
    <text evidence="3 9">Belongs to the class-II aminoacyl-tRNA synthetase family. HisZ subfamily.</text>
</comment>
<gene>
    <name evidence="9 12" type="primary">hisZ</name>
    <name evidence="12" type="ORF">ERS852578_01631</name>
</gene>
<comment type="subunit">
    <text evidence="9">Heteromultimer composed of HisG and HisZ subunits.</text>
</comment>
<evidence type="ECO:0000259" key="11">
    <source>
        <dbReference type="Pfam" id="PF13393"/>
    </source>
</evidence>
<dbReference type="Proteomes" id="UP000095390">
    <property type="component" value="Unassembled WGS sequence"/>
</dbReference>
<dbReference type="GO" id="GO:0016757">
    <property type="term" value="F:glycosyltransferase activity"/>
    <property type="evidence" value="ECO:0007669"/>
    <property type="project" value="UniProtKB-KW"/>
</dbReference>
<accession>A0A173TEG5</accession>
<name>A0A173TEG5_9FIRM</name>
<evidence type="ECO:0000256" key="6">
    <source>
        <dbReference type="ARBA" id="ARBA00022605"/>
    </source>
</evidence>
<evidence type="ECO:0000256" key="3">
    <source>
        <dbReference type="ARBA" id="ARBA00005539"/>
    </source>
</evidence>
<evidence type="ECO:0000313" key="12">
    <source>
        <dbReference type="EMBL" id="CUN01233.1"/>
    </source>
</evidence>
<protein>
    <recommendedName>
        <fullName evidence="4 9">ATP phosphoribosyltransferase regulatory subunit</fullName>
    </recommendedName>
</protein>
<dbReference type="Gene3D" id="3.30.930.10">
    <property type="entry name" value="Bira Bifunctional Protein, Domain 2"/>
    <property type="match status" value="1"/>
</dbReference>
<dbReference type="RefSeq" id="WP_022170356.1">
    <property type="nucleotide sequence ID" value="NZ_CYYC01000018.1"/>
</dbReference>
<dbReference type="PANTHER" id="PTHR43707">
    <property type="entry name" value="HISTIDYL-TRNA SYNTHETASE"/>
    <property type="match status" value="1"/>
</dbReference>
<proteinExistence type="inferred from homology"/>
<dbReference type="GO" id="GO:0000105">
    <property type="term" value="P:L-histidine biosynthetic process"/>
    <property type="evidence" value="ECO:0007669"/>
    <property type="project" value="UniProtKB-UniRule"/>
</dbReference>
<evidence type="ECO:0000256" key="10">
    <source>
        <dbReference type="PIRSR" id="PIRSR001549-1"/>
    </source>
</evidence>
<dbReference type="PIRSF" id="PIRSF001549">
    <property type="entry name" value="His-tRNA_synth"/>
    <property type="match status" value="1"/>
</dbReference>
<dbReference type="UniPathway" id="UPA00031">
    <property type="reaction ID" value="UER00006"/>
</dbReference>
<keyword evidence="12" id="KW-0808">Transferase</keyword>
<keyword evidence="12" id="KW-0328">Glycosyltransferase</keyword>
<comment type="subcellular location">
    <subcellularLocation>
        <location evidence="1 9">Cytoplasm</location>
    </subcellularLocation>
</comment>
<dbReference type="InterPro" id="IPR004517">
    <property type="entry name" value="HisZ"/>
</dbReference>
<dbReference type="GO" id="GO:0140096">
    <property type="term" value="F:catalytic activity, acting on a protein"/>
    <property type="evidence" value="ECO:0007669"/>
    <property type="project" value="UniProtKB-ARBA"/>
</dbReference>
<comment type="miscellaneous">
    <text evidence="9">This function is generally fulfilled by the C-terminal part of HisG, which is missing in some bacteria such as this one.</text>
</comment>
<evidence type="ECO:0000256" key="5">
    <source>
        <dbReference type="ARBA" id="ARBA00022490"/>
    </source>
</evidence>
<evidence type="ECO:0000256" key="9">
    <source>
        <dbReference type="HAMAP-Rule" id="MF_00125"/>
    </source>
</evidence>
<evidence type="ECO:0000313" key="13">
    <source>
        <dbReference type="Proteomes" id="UP000095390"/>
    </source>
</evidence>
<keyword evidence="7 9" id="KW-0368">Histidine biosynthesis</keyword>
<comment type="pathway">
    <text evidence="2 9">Amino-acid biosynthesis; L-histidine biosynthesis; L-histidine from 5-phospho-alpha-D-ribose 1-diphosphate: step 1/9.</text>
</comment>
<dbReference type="OrthoDB" id="9800814at2"/>
<dbReference type="InterPro" id="IPR045864">
    <property type="entry name" value="aa-tRNA-synth_II/BPL/LPL"/>
</dbReference>
<organism evidence="12 13">
    <name type="scientific">Anaerobutyricum hallii</name>
    <dbReference type="NCBI Taxonomy" id="39488"/>
    <lineage>
        <taxon>Bacteria</taxon>
        <taxon>Bacillati</taxon>
        <taxon>Bacillota</taxon>
        <taxon>Clostridia</taxon>
        <taxon>Lachnospirales</taxon>
        <taxon>Lachnospiraceae</taxon>
        <taxon>Anaerobutyricum</taxon>
    </lineage>
</organism>
<dbReference type="InterPro" id="IPR041715">
    <property type="entry name" value="HisRS-like_core"/>
</dbReference>
<sequence>MKEKLLHTPEGVRDIYNSECKRKSAVEKRIHHILELYGYQDIETPTFEFFDIFNSDTGTVSSVEMFKFFDRNNNTLVLRPDMTPSIARSVAKYYSACEFPLRLSYRGNTFLNNRSYQGKLTEKTEMGAELINDDSPEADAEGIIMMIDCFLAAGLTDFRIDIGQAEFYKGIMDALEASEEVKEQIHEYIENKNALGMEILLSDLSMKDCYRNILLEYNDLYGDVTMLEKAKKLTINPRCQAAIARLEEVYEVLKLYGYEKYVSFDLGMVNHFDYYTGIIFRGYTYGTGDAIGKGGRYDNLLAQFGKEASASGFTILIDDVLSALSRQNISISLKEYAYSLLLYKSEDRQNAIPLVVKLRDAGVRTELVSMTEGKTLEEYLAFGKNQGAEGILYLDGENVTVYDMASGDQETKTLQEFREEY</sequence>
<dbReference type="NCBIfam" id="TIGR00443">
    <property type="entry name" value="hisZ_biosyn_reg"/>
    <property type="match status" value="1"/>
</dbReference>
<dbReference type="EMBL" id="CYYC01000018">
    <property type="protein sequence ID" value="CUN01233.1"/>
    <property type="molecule type" value="Genomic_DNA"/>
</dbReference>
<dbReference type="PANTHER" id="PTHR43707:SF6">
    <property type="entry name" value="ATP PHOSPHORIBOSYLTRANSFERASE REGULATORY SUBUNIT"/>
    <property type="match status" value="1"/>
</dbReference>
<feature type="binding site" evidence="10">
    <location>
        <begin position="81"/>
        <end position="83"/>
    </location>
    <ligand>
        <name>L-histidine</name>
        <dbReference type="ChEBI" id="CHEBI:57595"/>
    </ligand>
</feature>
<dbReference type="GO" id="GO:0006427">
    <property type="term" value="P:histidyl-tRNA aminoacylation"/>
    <property type="evidence" value="ECO:0007669"/>
    <property type="project" value="TreeGrafter"/>
</dbReference>
<feature type="domain" description="Class II Histidinyl-tRNA synthetase (HisRS)-like catalytic core" evidence="11">
    <location>
        <begin position="11"/>
        <end position="319"/>
    </location>
</feature>
<dbReference type="Pfam" id="PF13393">
    <property type="entry name" value="tRNA-synt_His"/>
    <property type="match status" value="1"/>
</dbReference>
<feature type="binding site" evidence="10">
    <location>
        <begin position="274"/>
        <end position="275"/>
    </location>
    <ligand>
        <name>L-histidine</name>
        <dbReference type="ChEBI" id="CHEBI:57595"/>
    </ligand>
</feature>
<evidence type="ECO:0000256" key="7">
    <source>
        <dbReference type="ARBA" id="ARBA00023102"/>
    </source>
</evidence>
<keyword evidence="5 9" id="KW-0963">Cytoplasm</keyword>
<dbReference type="GO" id="GO:0005737">
    <property type="term" value="C:cytoplasm"/>
    <property type="evidence" value="ECO:0007669"/>
    <property type="project" value="UniProtKB-SubCell"/>
</dbReference>
<evidence type="ECO:0000256" key="2">
    <source>
        <dbReference type="ARBA" id="ARBA00004667"/>
    </source>
</evidence>
<dbReference type="InterPro" id="IPR004516">
    <property type="entry name" value="HisRS/HisZ"/>
</dbReference>
<evidence type="ECO:0000256" key="1">
    <source>
        <dbReference type="ARBA" id="ARBA00004496"/>
    </source>
</evidence>
<evidence type="ECO:0000256" key="4">
    <source>
        <dbReference type="ARBA" id="ARBA00020397"/>
    </source>
</evidence>
<keyword evidence="6 9" id="KW-0028">Amino-acid biosynthesis</keyword>
<evidence type="ECO:0000256" key="8">
    <source>
        <dbReference type="ARBA" id="ARBA00025246"/>
    </source>
</evidence>
<dbReference type="HAMAP" id="MF_00125">
    <property type="entry name" value="HisZ"/>
    <property type="match status" value="1"/>
</dbReference>